<dbReference type="AlphaFoldDB" id="A0A0V1FIF5"/>
<dbReference type="Proteomes" id="UP000054995">
    <property type="component" value="Unassembled WGS sequence"/>
</dbReference>
<proteinExistence type="predicted"/>
<reference evidence="2 3" key="1">
    <citation type="submission" date="2015-01" db="EMBL/GenBank/DDBJ databases">
        <title>Evolution of Trichinella species and genotypes.</title>
        <authorList>
            <person name="Korhonen P.K."/>
            <person name="Edoardo P."/>
            <person name="Giuseppe L.R."/>
            <person name="Gasser R.B."/>
        </authorList>
    </citation>
    <scope>NUCLEOTIDE SEQUENCE [LARGE SCALE GENOMIC DNA]</scope>
    <source>
        <strain evidence="2">ISS470</strain>
    </source>
</reference>
<organism evidence="2 3">
    <name type="scientific">Trichinella pseudospiralis</name>
    <name type="common">Parasitic roundworm</name>
    <dbReference type="NCBI Taxonomy" id="6337"/>
    <lineage>
        <taxon>Eukaryota</taxon>
        <taxon>Metazoa</taxon>
        <taxon>Ecdysozoa</taxon>
        <taxon>Nematoda</taxon>
        <taxon>Enoplea</taxon>
        <taxon>Dorylaimia</taxon>
        <taxon>Trichinellida</taxon>
        <taxon>Trichinellidae</taxon>
        <taxon>Trichinella</taxon>
    </lineage>
</organism>
<protein>
    <submittedName>
        <fullName evidence="2">Uncharacterized protein</fullName>
    </submittedName>
</protein>
<evidence type="ECO:0000313" key="2">
    <source>
        <dbReference type="EMBL" id="KRY85824.1"/>
    </source>
</evidence>
<dbReference type="OrthoDB" id="10285005at2759"/>
<dbReference type="EMBL" id="JYDT01000082">
    <property type="protein sequence ID" value="KRY85824.1"/>
    <property type="molecule type" value="Genomic_DNA"/>
</dbReference>
<gene>
    <name evidence="2" type="ORF">T4D_14522</name>
</gene>
<sequence length="61" mass="6721">MKPKLATPFKETAPPTMTNGEQLTQEEEKKFQKTILMGNLTSESPSKEQAACSPVAQSAFY</sequence>
<feature type="region of interest" description="Disordered" evidence="1">
    <location>
        <begin position="40"/>
        <end position="61"/>
    </location>
</feature>
<name>A0A0V1FIF5_TRIPS</name>
<accession>A0A0V1FIF5</accession>
<keyword evidence="3" id="KW-1185">Reference proteome</keyword>
<evidence type="ECO:0000256" key="1">
    <source>
        <dbReference type="SAM" id="MobiDB-lite"/>
    </source>
</evidence>
<evidence type="ECO:0000313" key="3">
    <source>
        <dbReference type="Proteomes" id="UP000054995"/>
    </source>
</evidence>
<comment type="caution">
    <text evidence="2">The sequence shown here is derived from an EMBL/GenBank/DDBJ whole genome shotgun (WGS) entry which is preliminary data.</text>
</comment>
<feature type="region of interest" description="Disordered" evidence="1">
    <location>
        <begin position="1"/>
        <end position="28"/>
    </location>
</feature>